<comment type="caution">
    <text evidence="2">The sequence shown here is derived from an EMBL/GenBank/DDBJ whole genome shotgun (WGS) entry which is preliminary data.</text>
</comment>
<protein>
    <submittedName>
        <fullName evidence="2">Uncharacterized protein</fullName>
    </submittedName>
</protein>
<evidence type="ECO:0000256" key="1">
    <source>
        <dbReference type="SAM" id="MobiDB-lite"/>
    </source>
</evidence>
<evidence type="ECO:0000313" key="3">
    <source>
        <dbReference type="Proteomes" id="UP000441208"/>
    </source>
</evidence>
<feature type="region of interest" description="Disordered" evidence="1">
    <location>
        <begin position="80"/>
        <end position="156"/>
    </location>
</feature>
<organism evidence="2 3">
    <name type="scientific">Phytophthora fragariae</name>
    <dbReference type="NCBI Taxonomy" id="53985"/>
    <lineage>
        <taxon>Eukaryota</taxon>
        <taxon>Sar</taxon>
        <taxon>Stramenopiles</taxon>
        <taxon>Oomycota</taxon>
        <taxon>Peronosporomycetes</taxon>
        <taxon>Peronosporales</taxon>
        <taxon>Peronosporaceae</taxon>
        <taxon>Phytophthora</taxon>
    </lineage>
</organism>
<accession>A0A6A3T2Z1</accession>
<proteinExistence type="predicted"/>
<evidence type="ECO:0000313" key="2">
    <source>
        <dbReference type="EMBL" id="KAE9125685.1"/>
    </source>
</evidence>
<dbReference type="AlphaFoldDB" id="A0A6A3T2Z1"/>
<feature type="compositionally biased region" description="Acidic residues" evidence="1">
    <location>
        <begin position="103"/>
        <end position="115"/>
    </location>
</feature>
<dbReference type="EMBL" id="QXFZ01000230">
    <property type="protein sequence ID" value="KAE9125685.1"/>
    <property type="molecule type" value="Genomic_DNA"/>
</dbReference>
<sequence>MKSSYGRLTAENRDCVLNLLNERDEIATAIASKKEEAVCLAAVLGVEAATVQRSRETEAAAAAARNAFVGQARTRYEKRAAVQQQRERRASAFGSGYDGMHAEEEDDGADVEQEEKEEKSEEVCGEDDGVAAAESKGECGGSSPRQGQKRSVEEVDEDMLVSVPPVQQQHNDENMAFTWTNTCTRTWSYLV</sequence>
<feature type="compositionally biased region" description="Basic and acidic residues" evidence="1">
    <location>
        <begin position="80"/>
        <end position="90"/>
    </location>
</feature>
<name>A0A6A3T2Z1_9STRA</name>
<gene>
    <name evidence="2" type="ORF">PF007_g6262</name>
</gene>
<reference evidence="2 3" key="1">
    <citation type="submission" date="2018-08" db="EMBL/GenBank/DDBJ databases">
        <title>Genomic investigation of the strawberry pathogen Phytophthora fragariae indicates pathogenicity is determined by transcriptional variation in three key races.</title>
        <authorList>
            <person name="Adams T.M."/>
            <person name="Armitage A.D."/>
            <person name="Sobczyk M.K."/>
            <person name="Bates H.J."/>
            <person name="Dunwell J.M."/>
            <person name="Nellist C.F."/>
            <person name="Harrison R.J."/>
        </authorList>
    </citation>
    <scope>NUCLEOTIDE SEQUENCE [LARGE SCALE GENOMIC DNA]</scope>
    <source>
        <strain evidence="2 3">NOV-71</strain>
    </source>
</reference>
<dbReference type="Proteomes" id="UP000441208">
    <property type="component" value="Unassembled WGS sequence"/>
</dbReference>